<dbReference type="PROSITE" id="PS50122">
    <property type="entry name" value="CHEB"/>
    <property type="match status" value="1"/>
</dbReference>
<reference evidence="8" key="1">
    <citation type="submission" date="2022-12" db="EMBL/GenBank/DDBJ databases">
        <authorList>
            <person name="Bing R.G."/>
            <person name="Willard D.J."/>
            <person name="Manesh M.J.H."/>
            <person name="Laemthong T."/>
            <person name="Crosby J.R."/>
            <person name="Kelly R.M."/>
        </authorList>
    </citation>
    <scope>NUCLEOTIDE SEQUENCE</scope>
    <source>
        <strain evidence="8">DSM 8990</strain>
    </source>
</reference>
<dbReference type="InterPro" id="IPR000673">
    <property type="entry name" value="Sig_transdc_resp-reg_Me-estase"/>
</dbReference>
<protein>
    <recommendedName>
        <fullName evidence="3">Protein-glutamate methylesterase/protein-glutamine glutaminase</fullName>
        <ecNumber evidence="3">3.1.1.61</ecNumber>
        <ecNumber evidence="3">3.5.1.44</ecNumber>
    </recommendedName>
</protein>
<keyword evidence="1 3" id="KW-0378">Hydrolase</keyword>
<evidence type="ECO:0000259" key="6">
    <source>
        <dbReference type="PROSITE" id="PS50110"/>
    </source>
</evidence>
<dbReference type="PIRSF" id="PIRSF000876">
    <property type="entry name" value="RR_chemtxs_CheB"/>
    <property type="match status" value="1"/>
</dbReference>
<feature type="domain" description="Response regulatory" evidence="6">
    <location>
        <begin position="3"/>
        <end position="121"/>
    </location>
</feature>
<dbReference type="GO" id="GO:0008984">
    <property type="term" value="F:protein-glutamate methylesterase activity"/>
    <property type="evidence" value="ECO:0007669"/>
    <property type="project" value="UniProtKB-EC"/>
</dbReference>
<sequence>MKRVLIVDDSELMCEFIKNCIGKRIEDAVIFTAKNPLIAIRKARTFKMDLALIDFEMPFMNGLLLIDYLKEINHFTRIIMVSAFTEPGARITVEALSKGALDYILKPSGLEDAKRFEEELVEKVKWALGDVDYKKKKRVSKLDVESNGVQVVSRAPSVVIPKPRISKQDDLVQRVKNSEVIAIGISTGGPPVLEKIFTNLKSDFKIPILVVQHMPPTFTKALADRLARISKREIKEAEDREEIRQGVIYIAKGGVHLAVERVLGRFYTRLLDNVEKVNSHKPSCDILFSSVAEWYQDRATGIIMTGMGCDGAQGLLEMRNQGALTIAQDRESCVVYGMPRVAVEKGAAEVVMSVDEIIKLLNSV</sequence>
<evidence type="ECO:0000256" key="5">
    <source>
        <dbReference type="PROSITE-ProRule" id="PRU00169"/>
    </source>
</evidence>
<keyword evidence="3 4" id="KW-0145">Chemotaxis</keyword>
<feature type="active site" evidence="3 4">
    <location>
        <position position="186"/>
    </location>
</feature>
<dbReference type="PROSITE" id="PS50110">
    <property type="entry name" value="RESPONSE_REGULATORY"/>
    <property type="match status" value="1"/>
</dbReference>
<feature type="active site" evidence="3 4">
    <location>
        <position position="213"/>
    </location>
</feature>
<dbReference type="PANTHER" id="PTHR42872:SF3">
    <property type="entry name" value="PROTEIN-GLUTAMATE METHYLESTERASE_PROTEIN-GLUTAMINE GLUTAMINASE 1"/>
    <property type="match status" value="1"/>
</dbReference>
<dbReference type="EC" id="3.1.1.61" evidence="3"/>
<dbReference type="Gene3D" id="3.40.50.180">
    <property type="entry name" value="Methylesterase CheB, C-terminal domain"/>
    <property type="match status" value="1"/>
</dbReference>
<dbReference type="Proteomes" id="UP001164909">
    <property type="component" value="Chromosome"/>
</dbReference>
<comment type="catalytic activity">
    <reaction evidence="2 3">
        <text>[protein]-L-glutamate 5-O-methyl ester + H2O = L-glutamyl-[protein] + methanol + H(+)</text>
        <dbReference type="Rhea" id="RHEA:23236"/>
        <dbReference type="Rhea" id="RHEA-COMP:10208"/>
        <dbReference type="Rhea" id="RHEA-COMP:10311"/>
        <dbReference type="ChEBI" id="CHEBI:15377"/>
        <dbReference type="ChEBI" id="CHEBI:15378"/>
        <dbReference type="ChEBI" id="CHEBI:17790"/>
        <dbReference type="ChEBI" id="CHEBI:29973"/>
        <dbReference type="ChEBI" id="CHEBI:82795"/>
        <dbReference type="EC" id="3.1.1.61"/>
    </reaction>
</comment>
<feature type="modified residue" description="4-aspartylphosphate" evidence="3 5">
    <location>
        <position position="54"/>
    </location>
</feature>
<comment type="subcellular location">
    <subcellularLocation>
        <location evidence="3">Cytoplasm</location>
    </subcellularLocation>
</comment>
<comment type="domain">
    <text evidence="3">Contains a C-terminal catalytic domain, and an N-terminal region which modulates catalytic activity.</text>
</comment>
<dbReference type="Gene3D" id="3.40.50.2300">
    <property type="match status" value="1"/>
</dbReference>
<dbReference type="EMBL" id="CP113865">
    <property type="protein sequence ID" value="WAM33992.1"/>
    <property type="molecule type" value="Genomic_DNA"/>
</dbReference>
<organism evidence="8 9">
    <name type="scientific">Caldicellulosiruptor morganii</name>
    <dbReference type="NCBI Taxonomy" id="1387555"/>
    <lineage>
        <taxon>Bacteria</taxon>
        <taxon>Bacillati</taxon>
        <taxon>Bacillota</taxon>
        <taxon>Bacillota incertae sedis</taxon>
        <taxon>Caldicellulosiruptorales</taxon>
        <taxon>Caldicellulosiruptoraceae</taxon>
        <taxon>Caldicellulosiruptor</taxon>
    </lineage>
</organism>
<dbReference type="RefSeq" id="WP_045168505.1">
    <property type="nucleotide sequence ID" value="NZ_CP113865.1"/>
</dbReference>
<evidence type="ECO:0000256" key="3">
    <source>
        <dbReference type="HAMAP-Rule" id="MF_00099"/>
    </source>
</evidence>
<comment type="function">
    <text evidence="3">Involved in chemotaxis. Part of a chemotaxis signal transduction system that modulates chemotaxis in response to various stimuli. Catalyzes the demethylation of specific methylglutamate residues introduced into the chemoreceptors (methyl-accepting chemotaxis proteins or MCP) by CheR. Also mediates the irreversible deamidation of specific glutamine residues to glutamic acid.</text>
</comment>
<dbReference type="InterPro" id="IPR001789">
    <property type="entry name" value="Sig_transdc_resp-reg_receiver"/>
</dbReference>
<dbReference type="NCBIfam" id="NF001965">
    <property type="entry name" value="PRK00742.1"/>
    <property type="match status" value="1"/>
</dbReference>
<dbReference type="SUPFAM" id="SSF52738">
    <property type="entry name" value="Methylesterase CheB, C-terminal domain"/>
    <property type="match status" value="1"/>
</dbReference>
<dbReference type="Pfam" id="PF01339">
    <property type="entry name" value="CheB_methylest"/>
    <property type="match status" value="1"/>
</dbReference>
<dbReference type="CDD" id="cd17541">
    <property type="entry name" value="REC_CheB-like"/>
    <property type="match status" value="1"/>
</dbReference>
<gene>
    <name evidence="3 8" type="primary">cheB</name>
    <name evidence="8" type="ORF">OTK00_000135</name>
</gene>
<keyword evidence="8" id="KW-0489">Methyltransferase</keyword>
<dbReference type="EC" id="3.5.1.44" evidence="3"/>
<dbReference type="InterPro" id="IPR008248">
    <property type="entry name" value="CheB-like"/>
</dbReference>
<dbReference type="GO" id="GO:0008168">
    <property type="term" value="F:methyltransferase activity"/>
    <property type="evidence" value="ECO:0007669"/>
    <property type="project" value="UniProtKB-KW"/>
</dbReference>
<dbReference type="CDD" id="cd16432">
    <property type="entry name" value="CheB_Rec"/>
    <property type="match status" value="1"/>
</dbReference>
<dbReference type="SMART" id="SM00448">
    <property type="entry name" value="REC"/>
    <property type="match status" value="1"/>
</dbReference>
<keyword evidence="9" id="KW-1185">Reference proteome</keyword>
<dbReference type="Pfam" id="PF00072">
    <property type="entry name" value="Response_reg"/>
    <property type="match status" value="1"/>
</dbReference>
<evidence type="ECO:0000259" key="7">
    <source>
        <dbReference type="PROSITE" id="PS50122"/>
    </source>
</evidence>
<evidence type="ECO:0000313" key="8">
    <source>
        <dbReference type="EMBL" id="WAM33992.1"/>
    </source>
</evidence>
<dbReference type="InterPro" id="IPR035909">
    <property type="entry name" value="CheB_C"/>
</dbReference>
<dbReference type="InterPro" id="IPR011006">
    <property type="entry name" value="CheY-like_superfamily"/>
</dbReference>
<comment type="catalytic activity">
    <reaction evidence="3">
        <text>L-glutaminyl-[protein] + H2O = L-glutamyl-[protein] + NH4(+)</text>
        <dbReference type="Rhea" id="RHEA:16441"/>
        <dbReference type="Rhea" id="RHEA-COMP:10207"/>
        <dbReference type="Rhea" id="RHEA-COMP:10208"/>
        <dbReference type="ChEBI" id="CHEBI:15377"/>
        <dbReference type="ChEBI" id="CHEBI:28938"/>
        <dbReference type="ChEBI" id="CHEBI:29973"/>
        <dbReference type="ChEBI" id="CHEBI:30011"/>
        <dbReference type="EC" id="3.5.1.44"/>
    </reaction>
</comment>
<keyword evidence="3 5" id="KW-0597">Phosphoprotein</keyword>
<dbReference type="HAMAP" id="MF_00099">
    <property type="entry name" value="CheB_chemtxs"/>
    <property type="match status" value="1"/>
</dbReference>
<dbReference type="GO" id="GO:0032259">
    <property type="term" value="P:methylation"/>
    <property type="evidence" value="ECO:0007669"/>
    <property type="project" value="UniProtKB-KW"/>
</dbReference>
<evidence type="ECO:0000256" key="2">
    <source>
        <dbReference type="ARBA" id="ARBA00048267"/>
    </source>
</evidence>
<comment type="PTM">
    <text evidence="3">Phosphorylated by CheA. Phosphorylation of the N-terminal regulatory domain activates the methylesterase activity.</text>
</comment>
<accession>A0ABY7BQ16</accession>
<feature type="active site" evidence="3 4">
    <location>
        <position position="310"/>
    </location>
</feature>
<name>A0ABY7BQ16_9FIRM</name>
<evidence type="ECO:0000256" key="1">
    <source>
        <dbReference type="ARBA" id="ARBA00022801"/>
    </source>
</evidence>
<feature type="domain" description="CheB-type methylesterase" evidence="7">
    <location>
        <begin position="174"/>
        <end position="364"/>
    </location>
</feature>
<evidence type="ECO:0000313" key="9">
    <source>
        <dbReference type="Proteomes" id="UP001164909"/>
    </source>
</evidence>
<proteinExistence type="inferred from homology"/>
<comment type="similarity">
    <text evidence="3">Belongs to the CheB family.</text>
</comment>
<dbReference type="PANTHER" id="PTHR42872">
    <property type="entry name" value="PROTEIN-GLUTAMATE METHYLESTERASE/PROTEIN-GLUTAMINE GLUTAMINASE"/>
    <property type="match status" value="1"/>
</dbReference>
<evidence type="ECO:0000256" key="4">
    <source>
        <dbReference type="PROSITE-ProRule" id="PRU00050"/>
    </source>
</evidence>
<keyword evidence="8" id="KW-0808">Transferase</keyword>
<keyword evidence="3" id="KW-0963">Cytoplasm</keyword>
<dbReference type="SUPFAM" id="SSF52172">
    <property type="entry name" value="CheY-like"/>
    <property type="match status" value="1"/>
</dbReference>